<keyword evidence="3" id="KW-1185">Reference proteome</keyword>
<feature type="compositionally biased region" description="Basic and acidic residues" evidence="1">
    <location>
        <begin position="96"/>
        <end position="107"/>
    </location>
</feature>
<reference evidence="2" key="1">
    <citation type="journal article" date="2022" name="bioRxiv">
        <title>Sequencing and chromosome-scale assembly of the giantPleurodeles waltlgenome.</title>
        <authorList>
            <person name="Brown T."/>
            <person name="Elewa A."/>
            <person name="Iarovenko S."/>
            <person name="Subramanian E."/>
            <person name="Araus A.J."/>
            <person name="Petzold A."/>
            <person name="Susuki M."/>
            <person name="Suzuki K.-i.T."/>
            <person name="Hayashi T."/>
            <person name="Toyoda A."/>
            <person name="Oliveira C."/>
            <person name="Osipova E."/>
            <person name="Leigh N.D."/>
            <person name="Simon A."/>
            <person name="Yun M.H."/>
        </authorList>
    </citation>
    <scope>NUCLEOTIDE SEQUENCE</scope>
    <source>
        <strain evidence="2">20211129_DDA</strain>
        <tissue evidence="2">Liver</tissue>
    </source>
</reference>
<evidence type="ECO:0000256" key="1">
    <source>
        <dbReference type="SAM" id="MobiDB-lite"/>
    </source>
</evidence>
<feature type="region of interest" description="Disordered" evidence="1">
    <location>
        <begin position="59"/>
        <end position="137"/>
    </location>
</feature>
<evidence type="ECO:0000313" key="3">
    <source>
        <dbReference type="Proteomes" id="UP001066276"/>
    </source>
</evidence>
<gene>
    <name evidence="2" type="ORF">NDU88_008002</name>
</gene>
<dbReference type="EMBL" id="JANPWB010000012">
    <property type="protein sequence ID" value="KAJ1119817.1"/>
    <property type="molecule type" value="Genomic_DNA"/>
</dbReference>
<dbReference type="Proteomes" id="UP001066276">
    <property type="component" value="Chromosome 8"/>
</dbReference>
<organism evidence="2 3">
    <name type="scientific">Pleurodeles waltl</name>
    <name type="common">Iberian ribbed newt</name>
    <dbReference type="NCBI Taxonomy" id="8319"/>
    <lineage>
        <taxon>Eukaryota</taxon>
        <taxon>Metazoa</taxon>
        <taxon>Chordata</taxon>
        <taxon>Craniata</taxon>
        <taxon>Vertebrata</taxon>
        <taxon>Euteleostomi</taxon>
        <taxon>Amphibia</taxon>
        <taxon>Batrachia</taxon>
        <taxon>Caudata</taxon>
        <taxon>Salamandroidea</taxon>
        <taxon>Salamandridae</taxon>
        <taxon>Pleurodelinae</taxon>
        <taxon>Pleurodeles</taxon>
    </lineage>
</organism>
<feature type="compositionally biased region" description="Basic and acidic residues" evidence="1">
    <location>
        <begin position="70"/>
        <end position="80"/>
    </location>
</feature>
<comment type="caution">
    <text evidence="2">The sequence shown here is derived from an EMBL/GenBank/DDBJ whole genome shotgun (WGS) entry which is preliminary data.</text>
</comment>
<accession>A0AAV7NUX3</accession>
<protein>
    <submittedName>
        <fullName evidence="2">Uncharacterized protein</fullName>
    </submittedName>
</protein>
<proteinExistence type="predicted"/>
<sequence>MLMRSAADLAAPAETRRALPAHRITVTAPALSRPLDPASITGSSARGGLCRCFSAVRGGGAPGIRQRAHLSREAERETPVRPRGPSQATQVGQHPPHGEDAARMERLLRHRRSTYHSPVASRRGRACGNPPDERGKT</sequence>
<dbReference type="AlphaFoldDB" id="A0AAV7NUX3"/>
<name>A0AAV7NUX3_PLEWA</name>
<evidence type="ECO:0000313" key="2">
    <source>
        <dbReference type="EMBL" id="KAJ1119817.1"/>
    </source>
</evidence>